<evidence type="ECO:0000256" key="9">
    <source>
        <dbReference type="ARBA" id="ARBA00033158"/>
    </source>
</evidence>
<protein>
    <recommendedName>
        <fullName evidence="2">Cell division protein ZapA</fullName>
    </recommendedName>
    <alternativeName>
        <fullName evidence="9">Z ring-associated protein ZapA</fullName>
    </alternativeName>
</protein>
<sequence>MPSNEITICGKVYSVKPVSSSVAMEDVAALVDTKMKELSGTKSKKSMIDVAVLTALNLGYELIELKKCKESYDGQINQHLDIMIQKLGKSLKMVEKKGVIASKP</sequence>
<comment type="subunit">
    <text evidence="8">Homodimer. Interacts with FtsZ.</text>
</comment>
<dbReference type="EMBL" id="UINC01091859">
    <property type="protein sequence ID" value="SVC44957.1"/>
    <property type="molecule type" value="Genomic_DNA"/>
</dbReference>
<dbReference type="GO" id="GO:0043093">
    <property type="term" value="P:FtsZ-dependent cytokinesis"/>
    <property type="evidence" value="ECO:0007669"/>
    <property type="project" value="TreeGrafter"/>
</dbReference>
<evidence type="ECO:0000256" key="1">
    <source>
        <dbReference type="ARBA" id="ARBA00004496"/>
    </source>
</evidence>
<comment type="function">
    <text evidence="7">Activator of cell division through the inhibition of FtsZ GTPase activity, therefore promoting FtsZ assembly into bundles of protofilaments necessary for the formation of the division Z ring. It is recruited early at mid-cell but it is not essential for cell division.</text>
</comment>
<dbReference type="GO" id="GO:0000917">
    <property type="term" value="P:division septum assembly"/>
    <property type="evidence" value="ECO:0007669"/>
    <property type="project" value="UniProtKB-KW"/>
</dbReference>
<keyword evidence="4" id="KW-0132">Cell division</keyword>
<dbReference type="AlphaFoldDB" id="A0A382MB73"/>
<keyword evidence="5" id="KW-0717">Septation</keyword>
<evidence type="ECO:0000256" key="3">
    <source>
        <dbReference type="ARBA" id="ARBA00022490"/>
    </source>
</evidence>
<evidence type="ECO:0000256" key="8">
    <source>
        <dbReference type="ARBA" id="ARBA00026068"/>
    </source>
</evidence>
<comment type="subcellular location">
    <subcellularLocation>
        <location evidence="1">Cytoplasm</location>
    </subcellularLocation>
</comment>
<keyword evidence="6" id="KW-0131">Cell cycle</keyword>
<dbReference type="GO" id="GO:0005829">
    <property type="term" value="C:cytosol"/>
    <property type="evidence" value="ECO:0007669"/>
    <property type="project" value="TreeGrafter"/>
</dbReference>
<evidence type="ECO:0000256" key="2">
    <source>
        <dbReference type="ARBA" id="ARBA00015195"/>
    </source>
</evidence>
<dbReference type="SUPFAM" id="SSF102829">
    <property type="entry name" value="Cell division protein ZapA-like"/>
    <property type="match status" value="1"/>
</dbReference>
<name>A0A382MB73_9ZZZZ</name>
<dbReference type="InterPro" id="IPR007838">
    <property type="entry name" value="Cell_div_ZapA-like"/>
</dbReference>
<evidence type="ECO:0000256" key="7">
    <source>
        <dbReference type="ARBA" id="ARBA00024910"/>
    </source>
</evidence>
<dbReference type="Gene3D" id="6.10.250.790">
    <property type="match status" value="1"/>
</dbReference>
<dbReference type="GO" id="GO:0032153">
    <property type="term" value="C:cell division site"/>
    <property type="evidence" value="ECO:0007669"/>
    <property type="project" value="TreeGrafter"/>
</dbReference>
<dbReference type="Pfam" id="PF05164">
    <property type="entry name" value="ZapA"/>
    <property type="match status" value="1"/>
</dbReference>
<dbReference type="InterPro" id="IPR036192">
    <property type="entry name" value="Cell_div_ZapA-like_sf"/>
</dbReference>
<reference evidence="10" key="1">
    <citation type="submission" date="2018-05" db="EMBL/GenBank/DDBJ databases">
        <authorList>
            <person name="Lanie J.A."/>
            <person name="Ng W.-L."/>
            <person name="Kazmierczak K.M."/>
            <person name="Andrzejewski T.M."/>
            <person name="Davidsen T.M."/>
            <person name="Wayne K.J."/>
            <person name="Tettelin H."/>
            <person name="Glass J.I."/>
            <person name="Rusch D."/>
            <person name="Podicherti R."/>
            <person name="Tsui H.-C.T."/>
            <person name="Winkler M.E."/>
        </authorList>
    </citation>
    <scope>NUCLEOTIDE SEQUENCE</scope>
</reference>
<dbReference type="PANTHER" id="PTHR34981:SF1">
    <property type="entry name" value="CELL DIVISION PROTEIN ZAPA"/>
    <property type="match status" value="1"/>
</dbReference>
<proteinExistence type="predicted"/>
<organism evidence="10">
    <name type="scientific">marine metagenome</name>
    <dbReference type="NCBI Taxonomy" id="408172"/>
    <lineage>
        <taxon>unclassified sequences</taxon>
        <taxon>metagenomes</taxon>
        <taxon>ecological metagenomes</taxon>
    </lineage>
</organism>
<evidence type="ECO:0000256" key="4">
    <source>
        <dbReference type="ARBA" id="ARBA00022618"/>
    </source>
</evidence>
<evidence type="ECO:0000256" key="6">
    <source>
        <dbReference type="ARBA" id="ARBA00023306"/>
    </source>
</evidence>
<dbReference type="GO" id="GO:0030428">
    <property type="term" value="C:cell septum"/>
    <property type="evidence" value="ECO:0007669"/>
    <property type="project" value="TreeGrafter"/>
</dbReference>
<gene>
    <name evidence="10" type="ORF">METZ01_LOCUS297811</name>
</gene>
<evidence type="ECO:0000313" key="10">
    <source>
        <dbReference type="EMBL" id="SVC44957.1"/>
    </source>
</evidence>
<dbReference type="GO" id="GO:0000921">
    <property type="term" value="P:septin ring assembly"/>
    <property type="evidence" value="ECO:0007669"/>
    <property type="project" value="TreeGrafter"/>
</dbReference>
<accession>A0A382MB73</accession>
<dbReference type="PANTHER" id="PTHR34981">
    <property type="entry name" value="CELL DIVISION PROTEIN ZAPA"/>
    <property type="match status" value="1"/>
</dbReference>
<evidence type="ECO:0000256" key="5">
    <source>
        <dbReference type="ARBA" id="ARBA00023210"/>
    </source>
</evidence>
<keyword evidence="3" id="KW-0963">Cytoplasm</keyword>
<dbReference type="InterPro" id="IPR053712">
    <property type="entry name" value="Bac_CellDiv_Activator"/>
</dbReference>